<dbReference type="PROSITE" id="PS00903">
    <property type="entry name" value="CYT_DCMP_DEAMINASES_1"/>
    <property type="match status" value="1"/>
</dbReference>
<dbReference type="GO" id="GO:0008270">
    <property type="term" value="F:zinc ion binding"/>
    <property type="evidence" value="ECO:0007669"/>
    <property type="project" value="InterPro"/>
</dbReference>
<name>A0A2J6NL35_9LACO</name>
<organism evidence="19 20">
    <name type="scientific">Limosilactobacillus pontis</name>
    <dbReference type="NCBI Taxonomy" id="35787"/>
    <lineage>
        <taxon>Bacteria</taxon>
        <taxon>Bacillati</taxon>
        <taxon>Bacillota</taxon>
        <taxon>Bacilli</taxon>
        <taxon>Lactobacillales</taxon>
        <taxon>Lactobacillaceae</taxon>
        <taxon>Limosilactobacillus</taxon>
    </lineage>
</organism>
<keyword evidence="11" id="KW-0511">Multifunctional enzyme</keyword>
<evidence type="ECO:0000256" key="2">
    <source>
        <dbReference type="ARBA" id="ARBA00004882"/>
    </source>
</evidence>
<keyword evidence="10 14" id="KW-0560">Oxidoreductase</keyword>
<comment type="catalytic activity">
    <reaction evidence="12 14">
        <text>5-amino-6-(5-phospho-D-ribitylamino)uracil + NADP(+) = 5-amino-6-(5-phospho-D-ribosylamino)uracil + NADPH + H(+)</text>
        <dbReference type="Rhea" id="RHEA:17845"/>
        <dbReference type="ChEBI" id="CHEBI:15378"/>
        <dbReference type="ChEBI" id="CHEBI:57783"/>
        <dbReference type="ChEBI" id="CHEBI:58349"/>
        <dbReference type="ChEBI" id="CHEBI:58421"/>
        <dbReference type="ChEBI" id="CHEBI:58453"/>
        <dbReference type="EC" id="1.1.1.193"/>
    </reaction>
</comment>
<gene>
    <name evidence="19" type="primary">ribD</name>
    <name evidence="19" type="ORF">CK797_07665</name>
</gene>
<dbReference type="InterPro" id="IPR004794">
    <property type="entry name" value="Eubact_RibD"/>
</dbReference>
<dbReference type="SUPFAM" id="SSF53597">
    <property type="entry name" value="Dihydrofolate reductase-like"/>
    <property type="match status" value="1"/>
</dbReference>
<evidence type="ECO:0000256" key="6">
    <source>
        <dbReference type="ARBA" id="ARBA00022619"/>
    </source>
</evidence>
<evidence type="ECO:0000259" key="18">
    <source>
        <dbReference type="PROSITE" id="PS51747"/>
    </source>
</evidence>
<feature type="binding site" evidence="16">
    <location>
        <position position="206"/>
    </location>
    <ligand>
        <name>substrate</name>
    </ligand>
</feature>
<evidence type="ECO:0000256" key="16">
    <source>
        <dbReference type="PIRSR" id="PIRSR006769-2"/>
    </source>
</evidence>
<evidence type="ECO:0000256" key="13">
    <source>
        <dbReference type="ARBA" id="ARBA00049886"/>
    </source>
</evidence>
<feature type="binding site" evidence="16">
    <location>
        <position position="156"/>
    </location>
    <ligand>
        <name>NADP(+)</name>
        <dbReference type="ChEBI" id="CHEBI:58349"/>
    </ligand>
</feature>
<evidence type="ECO:0000256" key="10">
    <source>
        <dbReference type="ARBA" id="ARBA00023002"/>
    </source>
</evidence>
<evidence type="ECO:0000256" key="12">
    <source>
        <dbReference type="ARBA" id="ARBA00049861"/>
    </source>
</evidence>
<dbReference type="GO" id="GO:0009231">
    <property type="term" value="P:riboflavin biosynthetic process"/>
    <property type="evidence" value="ECO:0007669"/>
    <property type="project" value="UniProtKB-UniPathway"/>
</dbReference>
<dbReference type="EC" id="3.5.4.26" evidence="14"/>
<evidence type="ECO:0000256" key="15">
    <source>
        <dbReference type="PIRSR" id="PIRSR006769-1"/>
    </source>
</evidence>
<dbReference type="InterPro" id="IPR016192">
    <property type="entry name" value="APOBEC/CMP_deaminase_Zn-bd"/>
</dbReference>
<evidence type="ECO:0000313" key="19">
    <source>
        <dbReference type="EMBL" id="PMB82050.1"/>
    </source>
</evidence>
<dbReference type="Proteomes" id="UP000239920">
    <property type="component" value="Unassembled WGS sequence"/>
</dbReference>
<keyword evidence="6 14" id="KW-0686">Riboflavin biosynthesis</keyword>
<dbReference type="PANTHER" id="PTHR38011:SF7">
    <property type="entry name" value="2,5-DIAMINO-6-RIBOSYLAMINO-4(3H)-PYRIMIDINONE 5'-PHOSPHATE REDUCTASE"/>
    <property type="match status" value="1"/>
</dbReference>
<dbReference type="AlphaFoldDB" id="A0A2J6NL35"/>
<dbReference type="OrthoDB" id="9800865at2"/>
<reference evidence="19 20" key="1">
    <citation type="submission" date="2017-09" db="EMBL/GenBank/DDBJ databases">
        <title>Bacterial strain isolated from the female urinary microbiota.</title>
        <authorList>
            <person name="Thomas-White K."/>
            <person name="Kumar N."/>
            <person name="Forster S."/>
            <person name="Putonti C."/>
            <person name="Lawley T."/>
            <person name="Wolfe A.J."/>
        </authorList>
    </citation>
    <scope>NUCLEOTIDE SEQUENCE [LARGE SCALE GENOMIC DNA]</scope>
    <source>
        <strain evidence="19 20">UMB0683</strain>
    </source>
</reference>
<dbReference type="InterPro" id="IPR024072">
    <property type="entry name" value="DHFR-like_dom_sf"/>
</dbReference>
<evidence type="ECO:0000256" key="1">
    <source>
        <dbReference type="ARBA" id="ARBA00002151"/>
    </source>
</evidence>
<evidence type="ECO:0000256" key="8">
    <source>
        <dbReference type="ARBA" id="ARBA00022833"/>
    </source>
</evidence>
<protein>
    <recommendedName>
        <fullName evidence="14">Riboflavin biosynthesis protein RibD</fullName>
    </recommendedName>
    <domain>
        <recommendedName>
            <fullName evidence="14">Diaminohydroxyphosphoribosylaminopyrimidine deaminase</fullName>
            <shortName evidence="14">DRAP deaminase</shortName>
            <ecNumber evidence="14">3.5.4.26</ecNumber>
        </recommendedName>
        <alternativeName>
            <fullName evidence="14">Riboflavin-specific deaminase</fullName>
        </alternativeName>
    </domain>
    <domain>
        <recommendedName>
            <fullName evidence="14">5-amino-6-(5-phosphoribosylamino)uracil reductase</fullName>
            <ecNumber evidence="14">1.1.1.193</ecNumber>
        </recommendedName>
        <alternativeName>
            <fullName evidence="14">HTP reductase</fullName>
        </alternativeName>
    </domain>
</protein>
<comment type="function">
    <text evidence="1 14">Converts 2,5-diamino-6-(ribosylamino)-4(3h)-pyrimidinone 5'-phosphate into 5-amino-6-(ribosylamino)-2,4(1h,3h)-pyrimidinedione 5'-phosphate.</text>
</comment>
<evidence type="ECO:0000256" key="7">
    <source>
        <dbReference type="ARBA" id="ARBA00022723"/>
    </source>
</evidence>
<comment type="similarity">
    <text evidence="5 14">In the C-terminal section; belongs to the HTP reductase family.</text>
</comment>
<dbReference type="EMBL" id="PNFV01000010">
    <property type="protein sequence ID" value="PMB82050.1"/>
    <property type="molecule type" value="Genomic_DNA"/>
</dbReference>
<evidence type="ECO:0000313" key="20">
    <source>
        <dbReference type="Proteomes" id="UP000239920"/>
    </source>
</evidence>
<feature type="binding site" evidence="17">
    <location>
        <position position="77"/>
    </location>
    <ligand>
        <name>Zn(2+)</name>
        <dbReference type="ChEBI" id="CHEBI:29105"/>
        <note>catalytic</note>
    </ligand>
</feature>
<dbReference type="NCBIfam" id="TIGR00326">
    <property type="entry name" value="eubact_ribD"/>
    <property type="match status" value="1"/>
</dbReference>
<feature type="binding site" evidence="17">
    <location>
        <position position="51"/>
    </location>
    <ligand>
        <name>Zn(2+)</name>
        <dbReference type="ChEBI" id="CHEBI:29105"/>
        <note>catalytic</note>
    </ligand>
</feature>
<feature type="binding site" evidence="17">
    <location>
        <position position="86"/>
    </location>
    <ligand>
        <name>Zn(2+)</name>
        <dbReference type="ChEBI" id="CHEBI:29105"/>
        <note>catalytic</note>
    </ligand>
</feature>
<dbReference type="InterPro" id="IPR002734">
    <property type="entry name" value="RibDG_C"/>
</dbReference>
<dbReference type="InterPro" id="IPR050765">
    <property type="entry name" value="Riboflavin_Biosynth_HTPR"/>
</dbReference>
<keyword evidence="8 14" id="KW-0862">Zinc</keyword>
<dbReference type="GO" id="GO:0008703">
    <property type="term" value="F:5-amino-6-(5-phosphoribosylamino)uracil reductase activity"/>
    <property type="evidence" value="ECO:0007669"/>
    <property type="project" value="UniProtKB-EC"/>
</dbReference>
<comment type="caution">
    <text evidence="19">The sequence shown here is derived from an EMBL/GenBank/DDBJ whole genome shotgun (WGS) entry which is preliminary data.</text>
</comment>
<comment type="cofactor">
    <cofactor evidence="14 17">
        <name>Zn(2+)</name>
        <dbReference type="ChEBI" id="CHEBI:29105"/>
    </cofactor>
    <text evidence="14 17">Binds 1 zinc ion.</text>
</comment>
<dbReference type="EC" id="1.1.1.193" evidence="14"/>
<comment type="catalytic activity">
    <reaction evidence="13 14">
        <text>2,5-diamino-6-hydroxy-4-(5-phosphoribosylamino)-pyrimidine + H2O + H(+) = 5-amino-6-(5-phospho-D-ribosylamino)uracil + NH4(+)</text>
        <dbReference type="Rhea" id="RHEA:21868"/>
        <dbReference type="ChEBI" id="CHEBI:15377"/>
        <dbReference type="ChEBI" id="CHEBI:15378"/>
        <dbReference type="ChEBI" id="CHEBI:28938"/>
        <dbReference type="ChEBI" id="CHEBI:58453"/>
        <dbReference type="ChEBI" id="CHEBI:58614"/>
        <dbReference type="EC" id="3.5.4.26"/>
    </reaction>
</comment>
<dbReference type="Gene3D" id="3.40.140.10">
    <property type="entry name" value="Cytidine Deaminase, domain 2"/>
    <property type="match status" value="1"/>
</dbReference>
<feature type="binding site" evidence="16">
    <location>
        <position position="289"/>
    </location>
    <ligand>
        <name>substrate</name>
    </ligand>
</feature>
<evidence type="ECO:0000256" key="5">
    <source>
        <dbReference type="ARBA" id="ARBA00007417"/>
    </source>
</evidence>
<evidence type="ECO:0000256" key="3">
    <source>
        <dbReference type="ARBA" id="ARBA00004910"/>
    </source>
</evidence>
<dbReference type="Pfam" id="PF00383">
    <property type="entry name" value="dCMP_cyt_deam_1"/>
    <property type="match status" value="1"/>
</dbReference>
<feature type="active site" description="Proton donor" evidence="15">
    <location>
        <position position="53"/>
    </location>
</feature>
<dbReference type="InterPro" id="IPR016193">
    <property type="entry name" value="Cytidine_deaminase-like"/>
</dbReference>
<keyword evidence="14" id="KW-0378">Hydrolase</keyword>
<dbReference type="PIRSF" id="PIRSF006769">
    <property type="entry name" value="RibD"/>
    <property type="match status" value="1"/>
</dbReference>
<evidence type="ECO:0000256" key="17">
    <source>
        <dbReference type="PIRSR" id="PIRSR006769-3"/>
    </source>
</evidence>
<keyword evidence="9 14" id="KW-0521">NADP</keyword>
<dbReference type="PANTHER" id="PTHR38011">
    <property type="entry name" value="DIHYDROFOLATE REDUCTASE FAMILY PROTEIN (AFU_ORTHOLOGUE AFUA_8G06820)"/>
    <property type="match status" value="1"/>
</dbReference>
<sequence>MESDEKWMSLAIEQAQKADYQTWQNPRVGAVIVKGQKLLSVGHTQQFGGPHAERDAISKLPTGQLSGAILYVTMEPCNHYGKQPPCTQLIVETGIKRVVIAETDPHSIVTGKGIQYLQKHGIKVTTGILTEQAMKVNLHYNYYFRAHRPWITIKQAISLDGKVAISQGKRTAITNQEVYDFVHRERAWYHGIIIGSGTAITDDPQLTVKVKTAFPPIRIIVDRRGRLADHPDLQLLHDLQAKTWVFSSNPNLARALSETKAEVICLADCSIEMVITECGHRGLQSLYVEGGPTIQQAVIDSNLVNEFVTYLSPQFIGRQGVARAQIPPTTKMVTVDTKLLGNNVRIEGKVKQDV</sequence>
<dbReference type="GO" id="GO:0008835">
    <property type="term" value="F:diaminohydroxyphosphoribosylaminopyrimidine deaminase activity"/>
    <property type="evidence" value="ECO:0007669"/>
    <property type="project" value="UniProtKB-EC"/>
</dbReference>
<accession>A0A2J6NL35</accession>
<proteinExistence type="inferred from homology"/>
<feature type="binding site" evidence="16">
    <location>
        <position position="186"/>
    </location>
    <ligand>
        <name>substrate</name>
    </ligand>
</feature>
<dbReference type="SUPFAM" id="SSF53927">
    <property type="entry name" value="Cytidine deaminase-like"/>
    <property type="match status" value="1"/>
</dbReference>
<feature type="binding site" evidence="16">
    <location>
        <position position="202"/>
    </location>
    <ligand>
        <name>NADP(+)</name>
        <dbReference type="ChEBI" id="CHEBI:58349"/>
    </ligand>
</feature>
<evidence type="ECO:0000256" key="14">
    <source>
        <dbReference type="PIRNR" id="PIRNR006769"/>
    </source>
</evidence>
<comment type="similarity">
    <text evidence="4 14">In the N-terminal section; belongs to the cytidine and deoxycytidylate deaminase family.</text>
</comment>
<evidence type="ECO:0000256" key="4">
    <source>
        <dbReference type="ARBA" id="ARBA00005259"/>
    </source>
</evidence>
<evidence type="ECO:0000256" key="9">
    <source>
        <dbReference type="ARBA" id="ARBA00022857"/>
    </source>
</evidence>
<dbReference type="PROSITE" id="PS51747">
    <property type="entry name" value="CYT_DCMP_DEAMINASES_2"/>
    <property type="match status" value="1"/>
</dbReference>
<evidence type="ECO:0000256" key="11">
    <source>
        <dbReference type="ARBA" id="ARBA00023268"/>
    </source>
</evidence>
<keyword evidence="7 14" id="KW-0479">Metal-binding</keyword>
<dbReference type="Gene3D" id="3.40.430.10">
    <property type="entry name" value="Dihydrofolate Reductase, subunit A"/>
    <property type="match status" value="1"/>
</dbReference>
<dbReference type="UniPathway" id="UPA00275">
    <property type="reaction ID" value="UER00401"/>
</dbReference>
<dbReference type="InterPro" id="IPR002125">
    <property type="entry name" value="CMP_dCMP_dom"/>
</dbReference>
<comment type="pathway">
    <text evidence="2 14">Cofactor biosynthesis; riboflavin biosynthesis; 5-amino-6-(D-ribitylamino)uracil from GTP: step 2/4.</text>
</comment>
<dbReference type="CDD" id="cd01284">
    <property type="entry name" value="Riboflavin_deaminase-reductase"/>
    <property type="match status" value="1"/>
</dbReference>
<dbReference type="RefSeq" id="WP_104689173.1">
    <property type="nucleotide sequence ID" value="NZ_JBKTHY010000011.1"/>
</dbReference>
<dbReference type="Pfam" id="PF01872">
    <property type="entry name" value="RibD_C"/>
    <property type="match status" value="1"/>
</dbReference>
<comment type="pathway">
    <text evidence="3 14">Cofactor biosynthesis; riboflavin biosynthesis; 5-amino-6-(D-ribitylamino)uracil from GTP: step 3/4.</text>
</comment>
<feature type="binding site" evidence="16">
    <location>
        <position position="198"/>
    </location>
    <ligand>
        <name>NADP(+)</name>
        <dbReference type="ChEBI" id="CHEBI:58349"/>
    </ligand>
</feature>
<feature type="domain" description="CMP/dCMP-type deaminase" evidence="18">
    <location>
        <begin position="2"/>
        <end position="116"/>
    </location>
</feature>
<feature type="binding site" evidence="16">
    <location>
        <begin position="291"/>
        <end position="297"/>
    </location>
    <ligand>
        <name>NADP(+)</name>
        <dbReference type="ChEBI" id="CHEBI:58349"/>
    </ligand>
</feature>